<keyword evidence="2 4" id="KW-0444">Lipid biosynthesis</keyword>
<feature type="domain" description="Thioester reductase (TE)" evidence="6">
    <location>
        <begin position="467"/>
        <end position="727"/>
    </location>
</feature>
<keyword evidence="8" id="KW-1185">Reference proteome</keyword>
<feature type="domain" description="Thioester reductase (TE)" evidence="6">
    <location>
        <begin position="925"/>
        <end position="1146"/>
    </location>
</feature>
<dbReference type="CDD" id="cd05236">
    <property type="entry name" value="FAR-N_SDR_e"/>
    <property type="match status" value="3"/>
</dbReference>
<gene>
    <name evidence="7" type="ORF">RN001_009215</name>
</gene>
<evidence type="ECO:0000259" key="6">
    <source>
        <dbReference type="Pfam" id="PF07993"/>
    </source>
</evidence>
<dbReference type="InterPro" id="IPR026055">
    <property type="entry name" value="FAR"/>
</dbReference>
<organism evidence="7 8">
    <name type="scientific">Aquatica leii</name>
    <dbReference type="NCBI Taxonomy" id="1421715"/>
    <lineage>
        <taxon>Eukaryota</taxon>
        <taxon>Metazoa</taxon>
        <taxon>Ecdysozoa</taxon>
        <taxon>Arthropoda</taxon>
        <taxon>Hexapoda</taxon>
        <taxon>Insecta</taxon>
        <taxon>Pterygota</taxon>
        <taxon>Neoptera</taxon>
        <taxon>Endopterygota</taxon>
        <taxon>Coleoptera</taxon>
        <taxon>Polyphaga</taxon>
        <taxon>Elateriformia</taxon>
        <taxon>Elateroidea</taxon>
        <taxon>Lampyridae</taxon>
        <taxon>Luciolinae</taxon>
        <taxon>Aquatica</taxon>
    </lineage>
</organism>
<dbReference type="InterPro" id="IPR036291">
    <property type="entry name" value="NAD(P)-bd_dom_sf"/>
</dbReference>
<comment type="catalytic activity">
    <reaction evidence="4">
        <text>a long-chain fatty acyl-CoA + 2 NADPH + 2 H(+) = a long-chain primary fatty alcohol + 2 NADP(+) + CoA</text>
        <dbReference type="Rhea" id="RHEA:52716"/>
        <dbReference type="ChEBI" id="CHEBI:15378"/>
        <dbReference type="ChEBI" id="CHEBI:57287"/>
        <dbReference type="ChEBI" id="CHEBI:57783"/>
        <dbReference type="ChEBI" id="CHEBI:58349"/>
        <dbReference type="ChEBI" id="CHEBI:77396"/>
        <dbReference type="ChEBI" id="CHEBI:83139"/>
        <dbReference type="EC" id="1.2.1.84"/>
    </reaction>
</comment>
<feature type="domain" description="Fatty acyl-CoA reductase C-terminal" evidence="5">
    <location>
        <begin position="358"/>
        <end position="450"/>
    </location>
</feature>
<dbReference type="PANTHER" id="PTHR11011:SF60">
    <property type="entry name" value="FATTY ACYL-COA REDUCTASE-RELATED"/>
    <property type="match status" value="1"/>
</dbReference>
<evidence type="ECO:0000259" key="5">
    <source>
        <dbReference type="Pfam" id="PF03015"/>
    </source>
</evidence>
<dbReference type="GO" id="GO:0102965">
    <property type="term" value="F:alcohol-forming long-chain fatty acyl-CoA reductase activity"/>
    <property type="evidence" value="ECO:0007669"/>
    <property type="project" value="UniProtKB-EC"/>
</dbReference>
<dbReference type="Pfam" id="PF03015">
    <property type="entry name" value="Sterile"/>
    <property type="match status" value="2"/>
</dbReference>
<feature type="transmembrane region" description="Helical" evidence="4">
    <location>
        <begin position="784"/>
        <end position="808"/>
    </location>
</feature>
<keyword evidence="4" id="KW-0560">Oxidoreductase</keyword>
<comment type="similarity">
    <text evidence="1 4">Belongs to the fatty acyl-CoA reductase family.</text>
</comment>
<reference evidence="8" key="1">
    <citation type="submission" date="2023-01" db="EMBL/GenBank/DDBJ databases">
        <title>Key to firefly adult light organ development and bioluminescence: homeobox transcription factors regulate luciferase expression and transportation to peroxisome.</title>
        <authorList>
            <person name="Fu X."/>
        </authorList>
    </citation>
    <scope>NUCLEOTIDE SEQUENCE [LARGE SCALE GENOMIC DNA]</scope>
</reference>
<dbReference type="Proteomes" id="UP001353858">
    <property type="component" value="Unassembled WGS sequence"/>
</dbReference>
<dbReference type="Pfam" id="PF07993">
    <property type="entry name" value="NAD_binding_4"/>
    <property type="match status" value="3"/>
</dbReference>
<evidence type="ECO:0000313" key="8">
    <source>
        <dbReference type="Proteomes" id="UP001353858"/>
    </source>
</evidence>
<dbReference type="PANTHER" id="PTHR11011">
    <property type="entry name" value="MALE STERILITY PROTEIN 2-RELATED"/>
    <property type="match status" value="1"/>
</dbReference>
<dbReference type="CDD" id="cd09071">
    <property type="entry name" value="FAR_C"/>
    <property type="match status" value="2"/>
</dbReference>
<dbReference type="SUPFAM" id="SSF51735">
    <property type="entry name" value="NAD(P)-binding Rossmann-fold domains"/>
    <property type="match status" value="3"/>
</dbReference>
<proteinExistence type="inferred from homology"/>
<dbReference type="AlphaFoldDB" id="A0AAN7PTJ0"/>
<evidence type="ECO:0000313" key="7">
    <source>
        <dbReference type="EMBL" id="KAK4876709.1"/>
    </source>
</evidence>
<sequence length="1183" mass="135527">MSSTKIQKFFNEKSIFVTGGTGFLGSLLIEKLLRACPHVRRIYVLIREKWNVSCEKRFEDLFNSPIYDNIRDNSDQLKKVFLLKGNLESEKLGLSESDWSVVIEEVNCIFHVGASVKQASPLRDALMSNFFATNEVILLAKEVKNLKCLIHVSSTYAQCDKEKSDEILYESSVSGEHLLLLAKCLGAKFDQIESTFVDKFPNTYTYTKFLAEDLLRRTACNIPVGIVRPSAVLQTWKEPIPGWTDNFNSASKILACCEVGILHVLPTKPNFIFDIIPADFVVNNIIAAAWEVANSWDVLNPNISVFNCASGHQNPITQKEHYDLEDKYSKLFPSNRRVWHRFVILSPNSLLQILFYYFHIPLLYFLEFIDFVLGKSQKHLKLYQKMYIRLSVLSSLNGRTWLFKTDNTKKLWNKLDEPDKKLFNFDIDGIDWDSVIRNFCEGTRLHVLHERPNTIPKAQIKRRVLEGSLLIEKLLRACPHVRRIYVLIREKWNVSCEKRFEDLFNSPIYDKIKNNSDQLRKVILLKGDLESEKLGLSKSDWNVVIEEVNCIFHVGASVNLVNTLRDALMCNFFATNEVILLAKEVKNLKCLIYVSSTFAHCDRNIVDEVLYESSVSGEDLLFLAKCLGAKFDQIESSFLDKLPNAYTYTKFLAEDLLRRTACDMPVGIVRPSIVLQTWKEPIPGWTDNFNSGSKLLACCEVGILHVLPTKPNFIFDIIPADFVVNNIIATAWEVANSWNVSKTSIPVFNCASGNQKPITQQEHYDLADKYSKLFPSNRRVWHRFVILSPNSLLQILFYYFHIPLLYFLEFIDFVLGKSQNHLKNYQKMYRRLSAISYFIGKSWLFKTDNTKKLWNKLDESDKKLFNFDIDEIDWDSVIRNFCEGTRLHVLQERSDTIPKAQIRRRVLEGLHYITIFSVAYLFFIIYDNIRNANPELLNKIIPLQGDLEKPRLGLSVDDVEKIIKNVNCVFHVGASVKFVDPLSSQLQSNLIGTYEIIQLTKQIENLQSFIYVSTAYSQCTKKTVEEVLYESTVSSESMLLLAKAFDSAKLDEMSSIVIGKYPNAYTFTKSLSEDLLRRTASNLPVAIVRPTIVCSSWKEPLPGWTNTLHSLSNFMAAYGLGLAHVLITQPQSVIDVIPADYVVNNMIAAAWEVGTFWSTTEKSIRVYNCGSSHQNPITTSTET</sequence>
<keyword evidence="4" id="KW-1133">Transmembrane helix</keyword>
<dbReference type="GO" id="GO:0005777">
    <property type="term" value="C:peroxisome"/>
    <property type="evidence" value="ECO:0007669"/>
    <property type="project" value="TreeGrafter"/>
</dbReference>
<dbReference type="EC" id="1.2.1.84" evidence="4"/>
<feature type="transmembrane region" description="Helical" evidence="4">
    <location>
        <begin position="909"/>
        <end position="926"/>
    </location>
</feature>
<protein>
    <recommendedName>
        <fullName evidence="4">Fatty acyl-CoA reductase</fullName>
        <ecNumber evidence="4">1.2.1.84</ecNumber>
    </recommendedName>
</protein>
<dbReference type="InterPro" id="IPR033640">
    <property type="entry name" value="FAR_C"/>
</dbReference>
<dbReference type="EMBL" id="JARPUR010000004">
    <property type="protein sequence ID" value="KAK4876709.1"/>
    <property type="molecule type" value="Genomic_DNA"/>
</dbReference>
<dbReference type="GO" id="GO:0035336">
    <property type="term" value="P:long-chain fatty-acyl-CoA metabolic process"/>
    <property type="evidence" value="ECO:0007669"/>
    <property type="project" value="TreeGrafter"/>
</dbReference>
<feature type="domain" description="Thioester reductase (TE)" evidence="6">
    <location>
        <begin position="17"/>
        <end position="285"/>
    </location>
</feature>
<name>A0AAN7PTJ0_9COLE</name>
<dbReference type="InterPro" id="IPR013120">
    <property type="entry name" value="FAR_NAD-bd"/>
</dbReference>
<keyword evidence="4" id="KW-0472">Membrane</keyword>
<keyword evidence="4" id="KW-0521">NADP</keyword>
<accession>A0AAN7PTJ0</accession>
<evidence type="ECO:0000256" key="2">
    <source>
        <dbReference type="ARBA" id="ARBA00022516"/>
    </source>
</evidence>
<keyword evidence="4" id="KW-0812">Transmembrane</keyword>
<evidence type="ECO:0000256" key="4">
    <source>
        <dbReference type="RuleBase" id="RU363097"/>
    </source>
</evidence>
<evidence type="ECO:0000256" key="1">
    <source>
        <dbReference type="ARBA" id="ARBA00005928"/>
    </source>
</evidence>
<feature type="domain" description="Fatty acyl-CoA reductase C-terminal" evidence="5">
    <location>
        <begin position="800"/>
        <end position="892"/>
    </location>
</feature>
<evidence type="ECO:0000256" key="3">
    <source>
        <dbReference type="ARBA" id="ARBA00023098"/>
    </source>
</evidence>
<comment type="caution">
    <text evidence="7">The sequence shown here is derived from an EMBL/GenBank/DDBJ whole genome shotgun (WGS) entry which is preliminary data.</text>
</comment>
<comment type="function">
    <text evidence="4">Catalyzes the reduction of fatty acyl-CoA to fatty alcohols.</text>
</comment>
<dbReference type="GO" id="GO:0080019">
    <property type="term" value="F:alcohol-forming very long-chain fatty acyl-CoA reductase activity"/>
    <property type="evidence" value="ECO:0007669"/>
    <property type="project" value="InterPro"/>
</dbReference>
<dbReference type="Gene3D" id="3.40.50.720">
    <property type="entry name" value="NAD(P)-binding Rossmann-like Domain"/>
    <property type="match status" value="3"/>
</dbReference>
<keyword evidence="3 4" id="KW-0443">Lipid metabolism</keyword>